<dbReference type="Proteomes" id="UP000026682">
    <property type="component" value="Unassembled WGS sequence"/>
</dbReference>
<dbReference type="GeneID" id="93120678"/>
<name>A0A158M9C8_9BORD</name>
<protein>
    <submittedName>
        <fullName evidence="1">PF11254 family protein</fullName>
    </submittedName>
</protein>
<evidence type="ECO:0000313" key="2">
    <source>
        <dbReference type="Proteomes" id="UP000026682"/>
    </source>
</evidence>
<dbReference type="Pfam" id="PF11254">
    <property type="entry name" value="DUF3053"/>
    <property type="match status" value="1"/>
</dbReference>
<dbReference type="EMBL" id="JFZZ01000029">
    <property type="protein sequence ID" value="KAK97236.1"/>
    <property type="molecule type" value="Genomic_DNA"/>
</dbReference>
<dbReference type="PATRIC" id="fig|1331206.3.peg.722"/>
<organism evidence="1 2">
    <name type="scientific">Bordetella holmesii CDC-H585-BH</name>
    <dbReference type="NCBI Taxonomy" id="1331206"/>
    <lineage>
        <taxon>Bacteria</taxon>
        <taxon>Pseudomonadati</taxon>
        <taxon>Pseudomonadota</taxon>
        <taxon>Betaproteobacteria</taxon>
        <taxon>Burkholderiales</taxon>
        <taxon>Alcaligenaceae</taxon>
        <taxon>Bordetella</taxon>
    </lineage>
</organism>
<accession>A0A158M9C8</accession>
<evidence type="ECO:0000313" key="1">
    <source>
        <dbReference type="EMBL" id="KAK97236.1"/>
    </source>
</evidence>
<gene>
    <name evidence="1" type="ORF">L497_0465</name>
</gene>
<comment type="caution">
    <text evidence="1">The sequence shown here is derived from an EMBL/GenBank/DDBJ whole genome shotgun (WGS) entry which is preliminary data.</text>
</comment>
<proteinExistence type="predicted"/>
<dbReference type="AlphaFoldDB" id="A0A158M9C8"/>
<sequence>MLISVLSPLVRRLARMLAGSYGLRAALIVSVALAVGGCTQNEPQERAALIAWLQQDSNAAPDAGTLRRFGDYRQHHAVIGAYLQVQAGASHSIEQALSELPAHSVQEVASRRERLLVLRASLHREQQHLEQAYRQAVSQRKDLMQAPDLKVAYDQAFERLVTHPQAVMVSLMDLLEEPLSVSLKVADFVALHQDQITVAGPVTQVMDPTVRDALNALLDTLNAQSRALQRAAALCRQLELCSTGPGGASPSMAPAPRFQDDL</sequence>
<dbReference type="InterPro" id="IPR021413">
    <property type="entry name" value="DUF3053"/>
</dbReference>
<reference evidence="1 2" key="1">
    <citation type="submission" date="2014-03" db="EMBL/GenBank/DDBJ databases">
        <title>Genome sequence of Bordetella holmseii.</title>
        <authorList>
            <person name="Harvill E."/>
            <person name="Goodfield L.L."/>
            <person name="Ivanov Y."/>
            <person name="Meyer J.A."/>
            <person name="Newth C."/>
            <person name="Cassiday P."/>
            <person name="Tondella M.L."/>
            <person name="Liao P."/>
            <person name="Zimmerman J."/>
            <person name="Meert K."/>
            <person name="Wessel D."/>
            <person name="Berger J."/>
            <person name="Dean J.M."/>
            <person name="Holubkov R."/>
            <person name="Burr J."/>
            <person name="Liu T."/>
            <person name="Brinkac L.M."/>
            <person name="Sanka R."/>
            <person name="Kim M."/>
            <person name="Losada L."/>
        </authorList>
    </citation>
    <scope>NUCLEOTIDE SEQUENCE [LARGE SCALE GENOMIC DNA]</scope>
    <source>
        <strain evidence="1 2">CDC-H585-BH</strain>
    </source>
</reference>
<dbReference type="RefSeq" id="WP_005012711.1">
    <property type="nucleotide sequence ID" value="NZ_JFZZ01000029.1"/>
</dbReference>